<feature type="region of interest" description="Disordered" evidence="1">
    <location>
        <begin position="1"/>
        <end position="53"/>
    </location>
</feature>
<evidence type="ECO:0000256" key="1">
    <source>
        <dbReference type="SAM" id="MobiDB-lite"/>
    </source>
</evidence>
<proteinExistence type="predicted"/>
<reference evidence="2 3" key="1">
    <citation type="submission" date="2014-04" db="EMBL/GenBank/DDBJ databases">
        <authorList>
            <consortium name="DOE Joint Genome Institute"/>
            <person name="Kuo A."/>
            <person name="Kohler A."/>
            <person name="Nagy L.G."/>
            <person name="Floudas D."/>
            <person name="Copeland A."/>
            <person name="Barry K.W."/>
            <person name="Cichocki N."/>
            <person name="Veneault-Fourrey C."/>
            <person name="LaButti K."/>
            <person name="Lindquist E.A."/>
            <person name="Lipzen A."/>
            <person name="Lundell T."/>
            <person name="Morin E."/>
            <person name="Murat C."/>
            <person name="Sun H."/>
            <person name="Tunlid A."/>
            <person name="Henrissat B."/>
            <person name="Grigoriev I.V."/>
            <person name="Hibbett D.S."/>
            <person name="Martin F."/>
            <person name="Nordberg H.P."/>
            <person name="Cantor M.N."/>
            <person name="Hua S.X."/>
        </authorList>
    </citation>
    <scope>NUCLEOTIDE SEQUENCE [LARGE SCALE GENOMIC DNA]</scope>
    <source>
        <strain evidence="2 3">LaAM-08-1</strain>
    </source>
</reference>
<name>A0A0C9WVD2_9AGAR</name>
<gene>
    <name evidence="2" type="ORF">K443DRAFT_13452</name>
</gene>
<feature type="compositionally biased region" description="Basic and acidic residues" evidence="1">
    <location>
        <begin position="34"/>
        <end position="45"/>
    </location>
</feature>
<dbReference type="HOGENOM" id="CLU_573725_0_0_1"/>
<feature type="region of interest" description="Disordered" evidence="1">
    <location>
        <begin position="108"/>
        <end position="135"/>
    </location>
</feature>
<accession>A0A0C9WVD2</accession>
<dbReference type="AlphaFoldDB" id="A0A0C9WVD2"/>
<organism evidence="2 3">
    <name type="scientific">Laccaria amethystina LaAM-08-1</name>
    <dbReference type="NCBI Taxonomy" id="1095629"/>
    <lineage>
        <taxon>Eukaryota</taxon>
        <taxon>Fungi</taxon>
        <taxon>Dikarya</taxon>
        <taxon>Basidiomycota</taxon>
        <taxon>Agaricomycotina</taxon>
        <taxon>Agaricomycetes</taxon>
        <taxon>Agaricomycetidae</taxon>
        <taxon>Agaricales</taxon>
        <taxon>Agaricineae</taxon>
        <taxon>Hydnangiaceae</taxon>
        <taxon>Laccaria</taxon>
    </lineage>
</organism>
<keyword evidence="3" id="KW-1185">Reference proteome</keyword>
<sequence length="476" mass="52047">MAYDAAVKRSGTGAGEPPPATMASNRLFSRSKPTKGEGGRAGEKEKRRRMYSGETPVAAAANQLFDRERMGGGYHFAKSASSGIEVLEGWFLVGCYSEGRASYQGVSATPGSCGGGREATSPHDNATSQPGSGLEQSGPVWHLYDLRCGRTSVVVEGVDWAQDGRWLTIGTRNRTVHAVWRQVGCEELFGREGDECTRWSYYTNQDGSNRLALEHHPSSIAPLAYIFLNPSDVTIPPSLLPSLPTVVDPISSPLSPRCVQDCSRNYQDVLIFDSAGVVLSRRRLAVEKHPTEPNLPSIVAQASVSAATNISFPGMGDAGRLSVSPSSAGASASTRPSTLTKMMDTPEIELSAQERFVATWNWQGRRDWGEIKKHLLENQRMRDWGRLAENLVQLLSPTCSWLSQAERTTFSKSRRILPRSLCPSHQFFSIPWEKTTMPSFDDTSLTSVVTKLGSARKLKLTLSLLPSRKAVPENRS</sequence>
<evidence type="ECO:0000313" key="3">
    <source>
        <dbReference type="Proteomes" id="UP000054477"/>
    </source>
</evidence>
<protein>
    <submittedName>
        <fullName evidence="2">Uncharacterized protein</fullName>
    </submittedName>
</protein>
<evidence type="ECO:0000313" key="2">
    <source>
        <dbReference type="EMBL" id="KIJ92648.1"/>
    </source>
</evidence>
<feature type="compositionally biased region" description="Polar residues" evidence="1">
    <location>
        <begin position="122"/>
        <end position="135"/>
    </location>
</feature>
<dbReference type="OrthoDB" id="25778at2759"/>
<dbReference type="EMBL" id="KN838895">
    <property type="protein sequence ID" value="KIJ92648.1"/>
    <property type="molecule type" value="Genomic_DNA"/>
</dbReference>
<reference evidence="3" key="2">
    <citation type="submission" date="2015-01" db="EMBL/GenBank/DDBJ databases">
        <title>Evolutionary Origins and Diversification of the Mycorrhizal Mutualists.</title>
        <authorList>
            <consortium name="DOE Joint Genome Institute"/>
            <consortium name="Mycorrhizal Genomics Consortium"/>
            <person name="Kohler A."/>
            <person name="Kuo A."/>
            <person name="Nagy L.G."/>
            <person name="Floudas D."/>
            <person name="Copeland A."/>
            <person name="Barry K.W."/>
            <person name="Cichocki N."/>
            <person name="Veneault-Fourrey C."/>
            <person name="LaButti K."/>
            <person name="Lindquist E.A."/>
            <person name="Lipzen A."/>
            <person name="Lundell T."/>
            <person name="Morin E."/>
            <person name="Murat C."/>
            <person name="Riley R."/>
            <person name="Ohm R."/>
            <person name="Sun H."/>
            <person name="Tunlid A."/>
            <person name="Henrissat B."/>
            <person name="Grigoriev I.V."/>
            <person name="Hibbett D.S."/>
            <person name="Martin F."/>
        </authorList>
    </citation>
    <scope>NUCLEOTIDE SEQUENCE [LARGE SCALE GENOMIC DNA]</scope>
    <source>
        <strain evidence="3">LaAM-08-1</strain>
    </source>
</reference>
<dbReference type="Proteomes" id="UP000054477">
    <property type="component" value="Unassembled WGS sequence"/>
</dbReference>
<dbReference type="STRING" id="1095629.A0A0C9WVD2"/>